<reference evidence="3 4" key="1">
    <citation type="submission" date="2024-07" db="EMBL/GenBank/DDBJ databases">
        <authorList>
            <person name="Kang M."/>
        </authorList>
    </citation>
    <scope>NUCLEOTIDE SEQUENCE [LARGE SCALE GENOMIC DNA]</scope>
    <source>
        <strain evidence="3 4">DFM31</strain>
    </source>
</reference>
<name>A0ABV3LBV4_9RHOB</name>
<dbReference type="Pfam" id="PF02371">
    <property type="entry name" value="Transposase_20"/>
    <property type="match status" value="1"/>
</dbReference>
<feature type="region of interest" description="Disordered" evidence="1">
    <location>
        <begin position="1"/>
        <end position="28"/>
    </location>
</feature>
<dbReference type="InterPro" id="IPR003346">
    <property type="entry name" value="Transposase_20"/>
</dbReference>
<organism evidence="3 4">
    <name type="scientific">Meridianimarinicoccus marinus</name>
    <dbReference type="NCBI Taxonomy" id="3231483"/>
    <lineage>
        <taxon>Bacteria</taxon>
        <taxon>Pseudomonadati</taxon>
        <taxon>Pseudomonadota</taxon>
        <taxon>Alphaproteobacteria</taxon>
        <taxon>Rhodobacterales</taxon>
        <taxon>Paracoccaceae</taxon>
        <taxon>Meridianimarinicoccus</taxon>
    </lineage>
</organism>
<proteinExistence type="predicted"/>
<keyword evidence="4" id="KW-1185">Reference proteome</keyword>
<evidence type="ECO:0000259" key="2">
    <source>
        <dbReference type="Pfam" id="PF02371"/>
    </source>
</evidence>
<protein>
    <submittedName>
        <fullName evidence="3">Transposase</fullName>
    </submittedName>
</protein>
<comment type="caution">
    <text evidence="3">The sequence shown here is derived from an EMBL/GenBank/DDBJ whole genome shotgun (WGS) entry which is preliminary data.</text>
</comment>
<evidence type="ECO:0000313" key="4">
    <source>
        <dbReference type="Proteomes" id="UP001553161"/>
    </source>
</evidence>
<evidence type="ECO:0000313" key="3">
    <source>
        <dbReference type="EMBL" id="MEV8469032.1"/>
    </source>
</evidence>
<accession>A0ABV3LBV4</accession>
<evidence type="ECO:0000256" key="1">
    <source>
        <dbReference type="SAM" id="MobiDB-lite"/>
    </source>
</evidence>
<dbReference type="EMBL" id="JBFBVU010000070">
    <property type="protein sequence ID" value="MEV8469032.1"/>
    <property type="molecule type" value="Genomic_DNA"/>
</dbReference>
<gene>
    <name evidence="3" type="ORF">AB0T83_20090</name>
</gene>
<dbReference type="RefSeq" id="WP_366194984.1">
    <property type="nucleotide sequence ID" value="NZ_JBFBVU010000070.1"/>
</dbReference>
<feature type="domain" description="Transposase IS116/IS110/IS902 C-terminal" evidence="2">
    <location>
        <begin position="3"/>
        <end position="43"/>
    </location>
</feature>
<dbReference type="Proteomes" id="UP001553161">
    <property type="component" value="Unassembled WGS sequence"/>
</dbReference>
<sequence length="44" mass="4687">MPARFRSSRAVGPILGLTPPLEPSGESQHVARVSLCGHGMMRVT</sequence>